<dbReference type="PANTHER" id="PTHR45935:SF15">
    <property type="entry name" value="SCAN BOX DOMAIN-CONTAINING PROTEIN"/>
    <property type="match status" value="1"/>
</dbReference>
<dbReference type="SUPFAM" id="SSF47353">
    <property type="entry name" value="Retrovirus capsid dimerization domain-like"/>
    <property type="match status" value="1"/>
</dbReference>
<dbReference type="AlphaFoldDB" id="A0AA97J551"/>
<accession>A0AA97J551</accession>
<name>A0AA97J551_EUBMA</name>
<reference evidence="5" key="1">
    <citation type="submission" date="2025-08" db="UniProtKB">
        <authorList>
            <consortium name="RefSeq"/>
        </authorList>
    </citation>
    <scope>IDENTIFICATION</scope>
    <source>
        <tissue evidence="5">Blood</tissue>
    </source>
</reference>
<dbReference type="InterPro" id="IPR038269">
    <property type="entry name" value="SCAN_sf"/>
</dbReference>
<dbReference type="Pfam" id="PF02023">
    <property type="entry name" value="SCAN"/>
    <property type="match status" value="1"/>
</dbReference>
<proteinExistence type="predicted"/>
<feature type="region of interest" description="Disordered" evidence="2">
    <location>
        <begin position="1"/>
        <end position="66"/>
    </location>
</feature>
<evidence type="ECO:0000313" key="5">
    <source>
        <dbReference type="RefSeq" id="XP_054831622.1"/>
    </source>
</evidence>
<dbReference type="Gene3D" id="1.10.4020.10">
    <property type="entry name" value="DNA breaking-rejoining enzymes"/>
    <property type="match status" value="1"/>
</dbReference>
<protein>
    <submittedName>
        <fullName evidence="5">Zinc finger and SCAN domain-containing protein 21-like</fullName>
    </submittedName>
</protein>
<feature type="compositionally biased region" description="Basic and acidic residues" evidence="2">
    <location>
        <begin position="44"/>
        <end position="59"/>
    </location>
</feature>
<dbReference type="CDD" id="cd07936">
    <property type="entry name" value="SCAN"/>
    <property type="match status" value="1"/>
</dbReference>
<dbReference type="FunFam" id="1.10.4020.10:FF:000001">
    <property type="entry name" value="zinc finger protein 263 isoform X1"/>
    <property type="match status" value="1"/>
</dbReference>
<keyword evidence="4" id="KW-1185">Reference proteome</keyword>
<dbReference type="KEGG" id="emc:129327166"/>
<evidence type="ECO:0000259" key="3">
    <source>
        <dbReference type="PROSITE" id="PS50804"/>
    </source>
</evidence>
<feature type="compositionally biased region" description="Basic and acidic residues" evidence="2">
    <location>
        <begin position="16"/>
        <end position="30"/>
    </location>
</feature>
<dbReference type="Proteomes" id="UP001190640">
    <property type="component" value="Chromosome 4"/>
</dbReference>
<dbReference type="PROSITE" id="PS50804">
    <property type="entry name" value="SCAN_BOX"/>
    <property type="match status" value="1"/>
</dbReference>
<keyword evidence="1" id="KW-0539">Nucleus</keyword>
<feature type="domain" description="SCAN box" evidence="3">
    <location>
        <begin position="169"/>
        <end position="247"/>
    </location>
</feature>
<gene>
    <name evidence="5" type="primary">LOC129327166</name>
</gene>
<evidence type="ECO:0000256" key="2">
    <source>
        <dbReference type="SAM" id="MobiDB-lite"/>
    </source>
</evidence>
<sequence length="313" mass="35357">MATGLGNASSLTVPEQKMKVEEPDLSERGPGKGPSVIQAGKLQEIWERNKSEGVKEEPQKGSQQPWEAQLQEFLKVMESSDSDGRNPQLLGLTLREEAQMILPLSAGVTDARTPLRRERATCLPSHLRRKALQLDNEVLAEAQANHGKVKEEILEEKEVEGAWSSDTKRQRFRQFGYQEAEGPQEVCKQLRELCYQWLKPEKRTKEQILELVILEQFLTILPQEMHSWVMESGPETSSEAVTLAEEFLLRQCEDKRQGEQRLGPCQEIGRNLPEAESVLSATWKRPCSKGIKQESERDGPLLGGLHKEVQVLG</sequence>
<dbReference type="PANTHER" id="PTHR45935">
    <property type="entry name" value="PROTEIN ZBED8-RELATED"/>
    <property type="match status" value="1"/>
</dbReference>
<evidence type="ECO:0000256" key="1">
    <source>
        <dbReference type="ARBA" id="ARBA00023242"/>
    </source>
</evidence>
<evidence type="ECO:0000313" key="4">
    <source>
        <dbReference type="Proteomes" id="UP001190640"/>
    </source>
</evidence>
<dbReference type="GeneID" id="129327166"/>
<dbReference type="InterPro" id="IPR003309">
    <property type="entry name" value="SCAN_dom"/>
</dbReference>
<dbReference type="InterPro" id="IPR050916">
    <property type="entry name" value="SCAN-C2H2_zinc_finger"/>
</dbReference>
<dbReference type="SMART" id="SM00431">
    <property type="entry name" value="SCAN"/>
    <property type="match status" value="1"/>
</dbReference>
<organism evidence="4 5">
    <name type="scientific">Eublepharis macularius</name>
    <name type="common">Leopard gecko</name>
    <name type="synonym">Cyrtodactylus macularius</name>
    <dbReference type="NCBI Taxonomy" id="481883"/>
    <lineage>
        <taxon>Eukaryota</taxon>
        <taxon>Metazoa</taxon>
        <taxon>Chordata</taxon>
        <taxon>Craniata</taxon>
        <taxon>Vertebrata</taxon>
        <taxon>Euteleostomi</taxon>
        <taxon>Lepidosauria</taxon>
        <taxon>Squamata</taxon>
        <taxon>Bifurcata</taxon>
        <taxon>Gekkota</taxon>
        <taxon>Eublepharidae</taxon>
        <taxon>Eublepharinae</taxon>
        <taxon>Eublepharis</taxon>
    </lineage>
</organism>
<dbReference type="RefSeq" id="XP_054831622.1">
    <property type="nucleotide sequence ID" value="XM_054975647.1"/>
</dbReference>
<feature type="compositionally biased region" description="Polar residues" evidence="2">
    <location>
        <begin position="1"/>
        <end position="13"/>
    </location>
</feature>